<protein>
    <submittedName>
        <fullName evidence="1">All-trans-phytoene synthase</fullName>
    </submittedName>
</protein>
<dbReference type="GO" id="GO:0016114">
    <property type="term" value="P:terpenoid biosynthetic process"/>
    <property type="evidence" value="ECO:0007669"/>
    <property type="project" value="UniProtKB-ARBA"/>
</dbReference>
<dbReference type="RefSeq" id="WP_068267208.1">
    <property type="nucleotide sequence ID" value="NZ_LWSK01000169.1"/>
</dbReference>
<dbReference type="InterPro" id="IPR044843">
    <property type="entry name" value="Trans_IPPS_bact-type"/>
</dbReference>
<dbReference type="NCBIfam" id="TIGR03464">
    <property type="entry name" value="HpnC"/>
    <property type="match status" value="1"/>
</dbReference>
<dbReference type="SFLD" id="SFLDG01018">
    <property type="entry name" value="Squalene/Phytoene_Synthase_Lik"/>
    <property type="match status" value="1"/>
</dbReference>
<dbReference type="Proteomes" id="UP000322699">
    <property type="component" value="Unassembled WGS sequence"/>
</dbReference>
<dbReference type="CDD" id="cd00683">
    <property type="entry name" value="Trans_IPPS_HH"/>
    <property type="match status" value="1"/>
</dbReference>
<dbReference type="InterPro" id="IPR008949">
    <property type="entry name" value="Isoprenoid_synthase_dom_sf"/>
</dbReference>
<dbReference type="AlphaFoldDB" id="A0A5B1CJ89"/>
<dbReference type="InterPro" id="IPR017827">
    <property type="entry name" value="HSQ_synthase_HpnC"/>
</dbReference>
<dbReference type="SFLD" id="SFLDS00005">
    <property type="entry name" value="Isoprenoid_Synthase_Type_I"/>
    <property type="match status" value="1"/>
</dbReference>
<keyword evidence="2" id="KW-1185">Reference proteome</keyword>
<dbReference type="OrthoDB" id="9787280at2"/>
<evidence type="ECO:0000313" key="1">
    <source>
        <dbReference type="EMBL" id="KAA1260331.1"/>
    </source>
</evidence>
<dbReference type="InterPro" id="IPR002060">
    <property type="entry name" value="Squ/phyt_synthse"/>
</dbReference>
<dbReference type="GO" id="GO:0004311">
    <property type="term" value="F:geranylgeranyl diphosphate synthase activity"/>
    <property type="evidence" value="ECO:0007669"/>
    <property type="project" value="InterPro"/>
</dbReference>
<dbReference type="SFLD" id="SFLDG01212">
    <property type="entry name" value="Phytoene_synthase_like"/>
    <property type="match status" value="1"/>
</dbReference>
<evidence type="ECO:0000313" key="2">
    <source>
        <dbReference type="Proteomes" id="UP000322699"/>
    </source>
</evidence>
<sequence length="302" mass="34067">MKKKAELVEGLTTQLASVRHAESLTRALAGMHYENFLVASVLLPRRLRQPFFNVYAYCRIADDLADESSSPSVATERLQTLRQHFDAAIAGSPTSNLFLALTKTMQEFDLPPDPFHHLLDAFEQDQIKTRYQDFDELLHYCQRSANPVGRIVLKLADCCNEETESLSDDICTGLQLANHWQDVGRDFAIGRIYLPMDRWDEFGVDESMFGTPGEAAQLSTPMPLRRMIEAQCDLAQQYLDRGLSLADRVPKWIAADIKLFAHGGLQTLAAIRKVDYDVLAVRPKVSKTVQIKLIAKAMLRLL</sequence>
<dbReference type="SUPFAM" id="SSF48576">
    <property type="entry name" value="Terpenoid synthases"/>
    <property type="match status" value="1"/>
</dbReference>
<dbReference type="GO" id="GO:0051996">
    <property type="term" value="F:squalene synthase [NAD(P)H] activity"/>
    <property type="evidence" value="ECO:0007669"/>
    <property type="project" value="InterPro"/>
</dbReference>
<dbReference type="Pfam" id="PF00494">
    <property type="entry name" value="SQS_PSY"/>
    <property type="match status" value="1"/>
</dbReference>
<organism evidence="1 2">
    <name type="scientific">Rubripirellula obstinata</name>
    <dbReference type="NCBI Taxonomy" id="406547"/>
    <lineage>
        <taxon>Bacteria</taxon>
        <taxon>Pseudomonadati</taxon>
        <taxon>Planctomycetota</taxon>
        <taxon>Planctomycetia</taxon>
        <taxon>Pirellulales</taxon>
        <taxon>Pirellulaceae</taxon>
        <taxon>Rubripirellula</taxon>
    </lineage>
</organism>
<dbReference type="PANTHER" id="PTHR31480">
    <property type="entry name" value="BIFUNCTIONAL LYCOPENE CYCLASE/PHYTOENE SYNTHASE"/>
    <property type="match status" value="1"/>
</dbReference>
<accession>A0A5B1CJ89</accession>
<name>A0A5B1CJ89_9BACT</name>
<comment type="caution">
    <text evidence="1">The sequence shown here is derived from an EMBL/GenBank/DDBJ whole genome shotgun (WGS) entry which is preliminary data.</text>
</comment>
<proteinExistence type="predicted"/>
<dbReference type="EMBL" id="VRLW01000001">
    <property type="protein sequence ID" value="KAA1260331.1"/>
    <property type="molecule type" value="Genomic_DNA"/>
</dbReference>
<dbReference type="Gene3D" id="1.10.600.10">
    <property type="entry name" value="Farnesyl Diphosphate Synthase"/>
    <property type="match status" value="1"/>
</dbReference>
<reference evidence="1 2" key="1">
    <citation type="submission" date="2019-08" db="EMBL/GenBank/DDBJ databases">
        <title>Deep-cultivation of Planctomycetes and their phenomic and genomic characterization uncovers novel biology.</title>
        <authorList>
            <person name="Wiegand S."/>
            <person name="Jogler M."/>
            <person name="Boedeker C."/>
            <person name="Pinto D."/>
            <person name="Vollmers J."/>
            <person name="Rivas-Marin E."/>
            <person name="Kohn T."/>
            <person name="Peeters S.H."/>
            <person name="Heuer A."/>
            <person name="Rast P."/>
            <person name="Oberbeckmann S."/>
            <person name="Bunk B."/>
            <person name="Jeske O."/>
            <person name="Meyerdierks A."/>
            <person name="Storesund J.E."/>
            <person name="Kallscheuer N."/>
            <person name="Luecker S."/>
            <person name="Lage O.M."/>
            <person name="Pohl T."/>
            <person name="Merkel B.J."/>
            <person name="Hornburger P."/>
            <person name="Mueller R.-W."/>
            <person name="Bruemmer F."/>
            <person name="Labrenz M."/>
            <person name="Spormann A.M."/>
            <person name="Op Den Camp H."/>
            <person name="Overmann J."/>
            <person name="Amann R."/>
            <person name="Jetten M.S.M."/>
            <person name="Mascher T."/>
            <person name="Medema M.H."/>
            <person name="Devos D.P."/>
            <person name="Kaster A.-K."/>
            <person name="Ovreas L."/>
            <person name="Rohde M."/>
            <person name="Galperin M.Y."/>
            <person name="Jogler C."/>
        </authorList>
    </citation>
    <scope>NUCLEOTIDE SEQUENCE [LARGE SCALE GENOMIC DNA]</scope>
    <source>
        <strain evidence="1 2">LF1</strain>
    </source>
</reference>
<dbReference type="InterPro" id="IPR033904">
    <property type="entry name" value="Trans_IPPS_HH"/>
</dbReference>
<gene>
    <name evidence="1" type="primary">crtB_3</name>
    <name evidence="1" type="ORF">LF1_28700</name>
</gene>